<evidence type="ECO:0000313" key="2">
    <source>
        <dbReference type="Proteomes" id="UP000094527"/>
    </source>
</evidence>
<sequence length="48" mass="5149">MAHEGKFFLDGAFPTGSFALISSTFSVSKVCGKDESGCVKETKFSLQK</sequence>
<proteinExistence type="predicted"/>
<accession>A0A1D2N9Q4</accession>
<organism evidence="1 2">
    <name type="scientific">Orchesella cincta</name>
    <name type="common">Springtail</name>
    <name type="synonym">Podura cincta</name>
    <dbReference type="NCBI Taxonomy" id="48709"/>
    <lineage>
        <taxon>Eukaryota</taxon>
        <taxon>Metazoa</taxon>
        <taxon>Ecdysozoa</taxon>
        <taxon>Arthropoda</taxon>
        <taxon>Hexapoda</taxon>
        <taxon>Collembola</taxon>
        <taxon>Entomobryomorpha</taxon>
        <taxon>Entomobryoidea</taxon>
        <taxon>Orchesellidae</taxon>
        <taxon>Orchesellinae</taxon>
        <taxon>Orchesella</taxon>
    </lineage>
</organism>
<name>A0A1D2N9Q4_ORCCI</name>
<dbReference type="AlphaFoldDB" id="A0A1D2N9Q4"/>
<evidence type="ECO:0000313" key="1">
    <source>
        <dbReference type="EMBL" id="ODN01984.1"/>
    </source>
</evidence>
<gene>
    <name evidence="1" type="ORF">Ocin01_04699</name>
</gene>
<dbReference type="EMBL" id="LJIJ01000131">
    <property type="protein sequence ID" value="ODN01984.1"/>
    <property type="molecule type" value="Genomic_DNA"/>
</dbReference>
<comment type="caution">
    <text evidence="1">The sequence shown here is derived from an EMBL/GenBank/DDBJ whole genome shotgun (WGS) entry which is preliminary data.</text>
</comment>
<reference evidence="1 2" key="1">
    <citation type="journal article" date="2016" name="Genome Biol. Evol.">
        <title>Gene Family Evolution Reflects Adaptation to Soil Environmental Stressors in the Genome of the Collembolan Orchesella cincta.</title>
        <authorList>
            <person name="Faddeeva-Vakhrusheva A."/>
            <person name="Derks M.F."/>
            <person name="Anvar S.Y."/>
            <person name="Agamennone V."/>
            <person name="Suring W."/>
            <person name="Smit S."/>
            <person name="van Straalen N.M."/>
            <person name="Roelofs D."/>
        </authorList>
    </citation>
    <scope>NUCLEOTIDE SEQUENCE [LARGE SCALE GENOMIC DNA]</scope>
    <source>
        <tissue evidence="1">Mixed pool</tissue>
    </source>
</reference>
<protein>
    <submittedName>
        <fullName evidence="1">Uncharacterized protein</fullName>
    </submittedName>
</protein>
<dbReference type="Proteomes" id="UP000094527">
    <property type="component" value="Unassembled WGS sequence"/>
</dbReference>
<keyword evidence="2" id="KW-1185">Reference proteome</keyword>